<keyword evidence="1 6" id="KW-0963">Cytoplasm</keyword>
<keyword evidence="4 6" id="KW-0143">Chaperone</keyword>
<proteinExistence type="inferred from homology"/>
<dbReference type="EMBL" id="JACCBS010000003">
    <property type="protein sequence ID" value="NYE58239.1"/>
    <property type="molecule type" value="Genomic_DNA"/>
</dbReference>
<evidence type="ECO:0000256" key="3">
    <source>
        <dbReference type="ARBA" id="ARBA00023157"/>
    </source>
</evidence>
<evidence type="ECO:0000256" key="4">
    <source>
        <dbReference type="ARBA" id="ARBA00023186"/>
    </source>
</evidence>
<dbReference type="RefSeq" id="WP_028052987.1">
    <property type="nucleotide sequence ID" value="NZ_JACCBS010000003.1"/>
</dbReference>
<comment type="caution">
    <text evidence="7">The sequence shown here is derived from an EMBL/GenBank/DDBJ whole genome shotgun (WGS) entry which is preliminary data.</text>
</comment>
<keyword evidence="3 6" id="KW-1015">Disulfide bond</keyword>
<feature type="disulfide bond" description="Redox-active" evidence="6">
    <location>
        <begin position="236"/>
        <end position="238"/>
    </location>
</feature>
<dbReference type="NCBIfam" id="NF001033">
    <property type="entry name" value="PRK00114.1"/>
    <property type="match status" value="1"/>
</dbReference>
<evidence type="ECO:0000256" key="1">
    <source>
        <dbReference type="ARBA" id="ARBA00022490"/>
    </source>
</evidence>
<reference evidence="7 8" key="1">
    <citation type="submission" date="2020-07" db="EMBL/GenBank/DDBJ databases">
        <title>Genomic Encyclopedia of Type Strains, Phase III (KMG-III): the genomes of soil and plant-associated and newly described type strains.</title>
        <authorList>
            <person name="Whitman W."/>
        </authorList>
    </citation>
    <scope>NUCLEOTIDE SEQUENCE [LARGE SCALE GENOMIC DNA]</scope>
    <source>
        <strain evidence="7 8">DSM 11255</strain>
    </source>
</reference>
<dbReference type="Pfam" id="PF01430">
    <property type="entry name" value="HSP33"/>
    <property type="match status" value="1"/>
</dbReference>
<evidence type="ECO:0000313" key="7">
    <source>
        <dbReference type="EMBL" id="NYE58239.1"/>
    </source>
</evidence>
<dbReference type="InterPro" id="IPR016154">
    <property type="entry name" value="Heat_shock_Hsp33_C"/>
</dbReference>
<evidence type="ECO:0000256" key="2">
    <source>
        <dbReference type="ARBA" id="ARBA00022833"/>
    </source>
</evidence>
<keyword evidence="5 6" id="KW-0676">Redox-active center</keyword>
<keyword evidence="2 6" id="KW-0862">Zinc</keyword>
<comment type="similarity">
    <text evidence="6">Belongs to the HSP33 family.</text>
</comment>
<dbReference type="PANTHER" id="PTHR30111:SF1">
    <property type="entry name" value="33 KDA CHAPERONIN"/>
    <property type="match status" value="1"/>
</dbReference>
<comment type="PTM">
    <text evidence="6">Under oxidizing conditions two disulfide bonds are formed involving the reactive cysteines. Under reducing conditions zinc is bound to the reactive cysteines and the protein is inactive.</text>
</comment>
<dbReference type="InterPro" id="IPR016153">
    <property type="entry name" value="Heat_shock_Hsp33_N"/>
</dbReference>
<dbReference type="PIRSF" id="PIRSF005261">
    <property type="entry name" value="Heat_shock_Hsp33"/>
    <property type="match status" value="1"/>
</dbReference>
<feature type="disulfide bond" description="Redox-active" evidence="6">
    <location>
        <begin position="264"/>
        <end position="267"/>
    </location>
</feature>
<organism evidence="7 8">
    <name type="scientific">Carboxydothermus ferrireducens DSM 11255</name>
    <dbReference type="NCBI Taxonomy" id="1119529"/>
    <lineage>
        <taxon>Bacteria</taxon>
        <taxon>Bacillati</taxon>
        <taxon>Bacillota</taxon>
        <taxon>Clostridia</taxon>
        <taxon>Thermoanaerobacterales</taxon>
        <taxon>Thermoanaerobacteraceae</taxon>
        <taxon>Carboxydothermus</taxon>
    </lineage>
</organism>
<dbReference type="SUPFAM" id="SSF118352">
    <property type="entry name" value="HSP33 redox switch-like"/>
    <property type="match status" value="1"/>
</dbReference>
<sequence>MSDYLVKGMAGEFIRFTGVSSRQTVEEARKRHNLSRLATAALGRALTATIILASDLKNPGDLLTLRIFGDGPLGGIVCSAGNDGMVRGYLFNPEVELPLNDANKLDVGRGVGKGHLYVTKDLGLKEPYTGTVQLVSGEIAEDVAYYLYYSEQRPNVFNLGVLVNPDGSVAQAGGYLIEILPGAPEEIISTLEQNLGEQQSLTYQLQQGKHIEEIIQEVVNPYKTEIYVKKPVGFLCRCSREKLLPHLIGLYSEVKDEEIVEAVCHFCREKYTFSGKEIKEYKEKNT</sequence>
<comment type="function">
    <text evidence="6">Redox regulated molecular chaperone. Protects both thermally unfolding and oxidatively damaged proteins from irreversible aggregation. Plays an important role in the bacterial defense system toward oxidative stress.</text>
</comment>
<dbReference type="Gene3D" id="3.55.30.10">
    <property type="entry name" value="Hsp33 domain"/>
    <property type="match status" value="1"/>
</dbReference>
<dbReference type="HAMAP" id="MF_00117">
    <property type="entry name" value="HslO"/>
    <property type="match status" value="1"/>
</dbReference>
<dbReference type="CDD" id="cd00498">
    <property type="entry name" value="Hsp33"/>
    <property type="match status" value="1"/>
</dbReference>
<dbReference type="InterPro" id="IPR000397">
    <property type="entry name" value="Heat_shock_Hsp33"/>
</dbReference>
<dbReference type="Proteomes" id="UP000604066">
    <property type="component" value="Unassembled WGS sequence"/>
</dbReference>
<gene>
    <name evidence="6" type="primary">hslO</name>
    <name evidence="7" type="ORF">HDG70_001990</name>
</gene>
<evidence type="ECO:0000256" key="6">
    <source>
        <dbReference type="HAMAP-Rule" id="MF_00117"/>
    </source>
</evidence>
<keyword evidence="8" id="KW-1185">Reference proteome</keyword>
<dbReference type="SUPFAM" id="SSF64397">
    <property type="entry name" value="Hsp33 domain"/>
    <property type="match status" value="1"/>
</dbReference>
<evidence type="ECO:0000313" key="8">
    <source>
        <dbReference type="Proteomes" id="UP000604066"/>
    </source>
</evidence>
<comment type="subcellular location">
    <subcellularLocation>
        <location evidence="6">Cytoplasm</location>
    </subcellularLocation>
</comment>
<dbReference type="PANTHER" id="PTHR30111">
    <property type="entry name" value="33 KDA CHAPERONIN"/>
    <property type="match status" value="1"/>
</dbReference>
<protein>
    <recommendedName>
        <fullName evidence="6">33 kDa chaperonin</fullName>
    </recommendedName>
    <alternativeName>
        <fullName evidence="6">Heat shock protein 33 homolog</fullName>
        <shortName evidence="6">HSP33</shortName>
    </alternativeName>
</protein>
<name>A0ABX2RBF1_9THEO</name>
<accession>A0ABX2RBF1</accession>
<dbReference type="Gene3D" id="3.90.1280.10">
    <property type="entry name" value="HSP33 redox switch-like"/>
    <property type="match status" value="1"/>
</dbReference>
<evidence type="ECO:0000256" key="5">
    <source>
        <dbReference type="ARBA" id="ARBA00023284"/>
    </source>
</evidence>